<dbReference type="CDD" id="cd06171">
    <property type="entry name" value="Sigma70_r4"/>
    <property type="match status" value="1"/>
</dbReference>
<dbReference type="Pfam" id="PF08281">
    <property type="entry name" value="Sigma70_r4_2"/>
    <property type="match status" value="1"/>
</dbReference>
<evidence type="ECO:0000259" key="6">
    <source>
        <dbReference type="Pfam" id="PF08281"/>
    </source>
</evidence>
<keyword evidence="4" id="KW-0804">Transcription</keyword>
<evidence type="ECO:0000256" key="2">
    <source>
        <dbReference type="ARBA" id="ARBA00023015"/>
    </source>
</evidence>
<feature type="domain" description="RNA polymerase sigma-70 region 2" evidence="5">
    <location>
        <begin position="31"/>
        <end position="94"/>
    </location>
</feature>
<dbReference type="InterPro" id="IPR036388">
    <property type="entry name" value="WH-like_DNA-bd_sf"/>
</dbReference>
<keyword evidence="2" id="KW-0805">Transcription regulation</keyword>
<dbReference type="Gene3D" id="1.10.1740.10">
    <property type="match status" value="1"/>
</dbReference>
<dbReference type="InterPro" id="IPR013324">
    <property type="entry name" value="RNA_pol_sigma_r3/r4-like"/>
</dbReference>
<dbReference type="Proteomes" id="UP000266441">
    <property type="component" value="Unassembled WGS sequence"/>
</dbReference>
<dbReference type="InterPro" id="IPR013249">
    <property type="entry name" value="RNA_pol_sigma70_r4_t2"/>
</dbReference>
<sequence length="191" mass="23152">MYNPIQAVKIEDRILLNEIKNRNRKVFESLFYEYYPHLVRYAEGFVFDRQVCEDIVQNLLIYFWERTDLIKIEQSIKAYFYQSVKNRCLNYLRDIHIQDKHKLLYLESMLNDDDSATWLDPEIIMHIEKAIERLPLQMASLFRLKYVDGKKYREIATEKKISENTVKTQIQRAKEKLRNLLLESTSIKFFL</sequence>
<dbReference type="NCBIfam" id="TIGR02937">
    <property type="entry name" value="sigma70-ECF"/>
    <property type="match status" value="1"/>
</dbReference>
<dbReference type="InterPro" id="IPR014284">
    <property type="entry name" value="RNA_pol_sigma-70_dom"/>
</dbReference>
<keyword evidence="8" id="KW-1185">Reference proteome</keyword>
<feature type="domain" description="RNA polymerase sigma factor 70 region 4 type 2" evidence="6">
    <location>
        <begin position="127"/>
        <end position="177"/>
    </location>
</feature>
<evidence type="ECO:0000259" key="5">
    <source>
        <dbReference type="Pfam" id="PF04542"/>
    </source>
</evidence>
<dbReference type="EMBL" id="QWET01000008">
    <property type="protein sequence ID" value="RIH64874.1"/>
    <property type="molecule type" value="Genomic_DNA"/>
</dbReference>
<gene>
    <name evidence="7" type="ORF">D1164_12590</name>
</gene>
<dbReference type="NCBIfam" id="TIGR02985">
    <property type="entry name" value="Sig70_bacteroi1"/>
    <property type="match status" value="1"/>
</dbReference>
<evidence type="ECO:0000256" key="4">
    <source>
        <dbReference type="ARBA" id="ARBA00023163"/>
    </source>
</evidence>
<dbReference type="Pfam" id="PF04542">
    <property type="entry name" value="Sigma70_r2"/>
    <property type="match status" value="1"/>
</dbReference>
<dbReference type="Gene3D" id="1.10.10.10">
    <property type="entry name" value="Winged helix-like DNA-binding domain superfamily/Winged helix DNA-binding domain"/>
    <property type="match status" value="1"/>
</dbReference>
<dbReference type="InterPro" id="IPR014327">
    <property type="entry name" value="RNA_pol_sigma70_bacteroid"/>
</dbReference>
<evidence type="ECO:0000313" key="7">
    <source>
        <dbReference type="EMBL" id="RIH64874.1"/>
    </source>
</evidence>
<dbReference type="SUPFAM" id="SSF88946">
    <property type="entry name" value="Sigma2 domain of RNA polymerase sigma factors"/>
    <property type="match status" value="1"/>
</dbReference>
<comment type="similarity">
    <text evidence="1">Belongs to the sigma-70 factor family. ECF subfamily.</text>
</comment>
<dbReference type="GO" id="GO:0006352">
    <property type="term" value="P:DNA-templated transcription initiation"/>
    <property type="evidence" value="ECO:0007669"/>
    <property type="project" value="InterPro"/>
</dbReference>
<dbReference type="AlphaFoldDB" id="A0A399CYY9"/>
<evidence type="ECO:0000256" key="3">
    <source>
        <dbReference type="ARBA" id="ARBA00023082"/>
    </source>
</evidence>
<dbReference type="GO" id="GO:0016987">
    <property type="term" value="F:sigma factor activity"/>
    <property type="evidence" value="ECO:0007669"/>
    <property type="project" value="UniProtKB-KW"/>
</dbReference>
<dbReference type="InterPro" id="IPR007627">
    <property type="entry name" value="RNA_pol_sigma70_r2"/>
</dbReference>
<comment type="caution">
    <text evidence="7">The sequence shown here is derived from an EMBL/GenBank/DDBJ whole genome shotgun (WGS) entry which is preliminary data.</text>
</comment>
<keyword evidence="3" id="KW-0731">Sigma factor</keyword>
<dbReference type="GO" id="GO:0003677">
    <property type="term" value="F:DNA binding"/>
    <property type="evidence" value="ECO:0007669"/>
    <property type="project" value="InterPro"/>
</dbReference>
<organism evidence="7 8">
    <name type="scientific">Mariniphaga sediminis</name>
    <dbReference type="NCBI Taxonomy" id="1628158"/>
    <lineage>
        <taxon>Bacteria</taxon>
        <taxon>Pseudomonadati</taxon>
        <taxon>Bacteroidota</taxon>
        <taxon>Bacteroidia</taxon>
        <taxon>Marinilabiliales</taxon>
        <taxon>Prolixibacteraceae</taxon>
        <taxon>Mariniphaga</taxon>
    </lineage>
</organism>
<dbReference type="PANTHER" id="PTHR43133">
    <property type="entry name" value="RNA POLYMERASE ECF-TYPE SIGMA FACTO"/>
    <property type="match status" value="1"/>
</dbReference>
<dbReference type="InterPro" id="IPR013325">
    <property type="entry name" value="RNA_pol_sigma_r2"/>
</dbReference>
<evidence type="ECO:0000313" key="8">
    <source>
        <dbReference type="Proteomes" id="UP000266441"/>
    </source>
</evidence>
<reference evidence="7 8" key="1">
    <citation type="journal article" date="2015" name="Int. J. Syst. Evol. Microbiol.">
        <title>Mariniphaga sediminis sp. nov., isolated from coastal sediment.</title>
        <authorList>
            <person name="Wang F.Q."/>
            <person name="Shen Q.Y."/>
            <person name="Chen G.J."/>
            <person name="Du Z.J."/>
        </authorList>
    </citation>
    <scope>NUCLEOTIDE SEQUENCE [LARGE SCALE GENOMIC DNA]</scope>
    <source>
        <strain evidence="7 8">SY21</strain>
    </source>
</reference>
<evidence type="ECO:0000256" key="1">
    <source>
        <dbReference type="ARBA" id="ARBA00010641"/>
    </source>
</evidence>
<name>A0A399CYY9_9BACT</name>
<protein>
    <submittedName>
        <fullName evidence="7">RNA polymerase sigma-70 factor</fullName>
    </submittedName>
</protein>
<proteinExistence type="inferred from homology"/>
<dbReference type="SUPFAM" id="SSF88659">
    <property type="entry name" value="Sigma3 and sigma4 domains of RNA polymerase sigma factors"/>
    <property type="match status" value="1"/>
</dbReference>
<dbReference type="OrthoDB" id="1120819at2"/>
<accession>A0A399CYY9</accession>
<dbReference type="InterPro" id="IPR039425">
    <property type="entry name" value="RNA_pol_sigma-70-like"/>
</dbReference>
<dbReference type="PANTHER" id="PTHR43133:SF46">
    <property type="entry name" value="RNA POLYMERASE SIGMA-70 FACTOR ECF SUBFAMILY"/>
    <property type="match status" value="1"/>
</dbReference>